<feature type="transmembrane region" description="Helical" evidence="2">
    <location>
        <begin position="109"/>
        <end position="131"/>
    </location>
</feature>
<name>A0AAE1CE20_9PEZI</name>
<reference evidence="3" key="2">
    <citation type="submission" date="2023-06" db="EMBL/GenBank/DDBJ databases">
        <authorList>
            <consortium name="Lawrence Berkeley National Laboratory"/>
            <person name="Haridas S."/>
            <person name="Hensen N."/>
            <person name="Bonometti L."/>
            <person name="Westerberg I."/>
            <person name="Brannstrom I.O."/>
            <person name="Guillou S."/>
            <person name="Cros-Aarteil S."/>
            <person name="Calhoun S."/>
            <person name="Kuo A."/>
            <person name="Mondo S."/>
            <person name="Pangilinan J."/>
            <person name="Riley R."/>
            <person name="Labutti K."/>
            <person name="Andreopoulos B."/>
            <person name="Lipzen A."/>
            <person name="Chen C."/>
            <person name="Yanf M."/>
            <person name="Daum C."/>
            <person name="Ng V."/>
            <person name="Clum A."/>
            <person name="Steindorff A."/>
            <person name="Ohm R."/>
            <person name="Martin F."/>
            <person name="Silar P."/>
            <person name="Natvig D."/>
            <person name="Lalanne C."/>
            <person name="Gautier V."/>
            <person name="Ament-Velasquez S.L."/>
            <person name="Kruys A."/>
            <person name="Hutchinson M.I."/>
            <person name="Powell A.J."/>
            <person name="Barry K."/>
            <person name="Miller A.N."/>
            <person name="Grigoriev I.V."/>
            <person name="Debuchy R."/>
            <person name="Gladieux P."/>
            <person name="Thoren M.H."/>
            <person name="Johannesson H."/>
        </authorList>
    </citation>
    <scope>NUCLEOTIDE SEQUENCE</scope>
    <source>
        <strain evidence="3">CBS 314.62</strain>
    </source>
</reference>
<evidence type="ECO:0000256" key="1">
    <source>
        <dbReference type="SAM" id="MobiDB-lite"/>
    </source>
</evidence>
<feature type="compositionally biased region" description="Basic and acidic residues" evidence="1">
    <location>
        <begin position="707"/>
        <end position="724"/>
    </location>
</feature>
<dbReference type="AlphaFoldDB" id="A0AAE1CE20"/>
<feature type="transmembrane region" description="Helical" evidence="2">
    <location>
        <begin position="33"/>
        <end position="57"/>
    </location>
</feature>
<evidence type="ECO:0000313" key="3">
    <source>
        <dbReference type="EMBL" id="KAK3690152.1"/>
    </source>
</evidence>
<evidence type="ECO:0000313" key="4">
    <source>
        <dbReference type="Proteomes" id="UP001270362"/>
    </source>
</evidence>
<sequence length="748" mass="82269">MSNYTIQTGIWVNYDTSPALGATLTVSIRWGNYLIAALSSLVAWAGASAWSIVSYSLHQRLAAVRNKDVLHQQLQVHFRTGGSFLDSWLDGFSLHRAWKGRVGRVRRRTLTVSMLALVLFLVFTAAGIFVAEVATKSYQDVLVLAAPNDCGDIIFQDQPGRHNAVVDEVFGLQNDIYFWARNYARDIKAHGRESSFSVPSLPFTSHETGCPYSNGTTCLGANRTQGPAWMMESGPLNSHTHFGMNAPEQDRITWGVIGTCAVVDAQNLTIAPYWRIDNYNGKEINNSYVGILQQLGPDLGYDSNLMFEVPVNLMYERTGFFSQRGMWSPITETPDKAITGPPFDRKDADMVMITTTQGLMFYYQPVDDPYFFAHRAVTGDEYATDMNTTVYYSSQLFGLMVCSEQQQLCNPNTNQCTNWNASQGVYDAVEYNTLDLNNAQRATAMALVSSVKLVGGFLSYSARGTSNLMIAEQRGVRSGSSVPSNQWVKEVELWFAANLAGLQNTLLQWIAKPWPQGHPEPLHQFVNLTYLDLEYKTHNVTREKDTLCRSQLIRSSAAVQNFSVLALVVVMVICTAVIVAALLLPGCVSYSRNRRRARGKGLSSAAEAGRVARMADAKYNVLAMALQGAGVGGWEQGGSEIPVTKGPVAILPPMEKDGMAAYPCASCVICRVPSGGSESDSDGKEVKWGEKKPVLKVDTDVVGGCHGDTKEKRKGSNGESFRGLDRHLTEVTLVASPVEMEDKGRHDR</sequence>
<organism evidence="3 4">
    <name type="scientific">Podospora appendiculata</name>
    <dbReference type="NCBI Taxonomy" id="314037"/>
    <lineage>
        <taxon>Eukaryota</taxon>
        <taxon>Fungi</taxon>
        <taxon>Dikarya</taxon>
        <taxon>Ascomycota</taxon>
        <taxon>Pezizomycotina</taxon>
        <taxon>Sordariomycetes</taxon>
        <taxon>Sordariomycetidae</taxon>
        <taxon>Sordariales</taxon>
        <taxon>Podosporaceae</taxon>
        <taxon>Podospora</taxon>
    </lineage>
</organism>
<gene>
    <name evidence="3" type="ORF">B0T22DRAFT_491450</name>
</gene>
<keyword evidence="2" id="KW-0812">Transmembrane</keyword>
<evidence type="ECO:0000256" key="2">
    <source>
        <dbReference type="SAM" id="Phobius"/>
    </source>
</evidence>
<keyword evidence="4" id="KW-1185">Reference proteome</keyword>
<accession>A0AAE1CE20</accession>
<protein>
    <submittedName>
        <fullName evidence="3">Uncharacterized protein</fullName>
    </submittedName>
</protein>
<keyword evidence="2" id="KW-0472">Membrane</keyword>
<comment type="caution">
    <text evidence="3">The sequence shown here is derived from an EMBL/GenBank/DDBJ whole genome shotgun (WGS) entry which is preliminary data.</text>
</comment>
<dbReference type="EMBL" id="JAULSO010000002">
    <property type="protein sequence ID" value="KAK3690152.1"/>
    <property type="molecule type" value="Genomic_DNA"/>
</dbReference>
<feature type="transmembrane region" description="Helical" evidence="2">
    <location>
        <begin position="562"/>
        <end position="588"/>
    </location>
</feature>
<proteinExistence type="predicted"/>
<feature type="region of interest" description="Disordered" evidence="1">
    <location>
        <begin position="700"/>
        <end position="724"/>
    </location>
</feature>
<dbReference type="Proteomes" id="UP001270362">
    <property type="component" value="Unassembled WGS sequence"/>
</dbReference>
<reference evidence="3" key="1">
    <citation type="journal article" date="2023" name="Mol. Phylogenet. Evol.">
        <title>Genome-scale phylogeny and comparative genomics of the fungal order Sordariales.</title>
        <authorList>
            <person name="Hensen N."/>
            <person name="Bonometti L."/>
            <person name="Westerberg I."/>
            <person name="Brannstrom I.O."/>
            <person name="Guillou S."/>
            <person name="Cros-Aarteil S."/>
            <person name="Calhoun S."/>
            <person name="Haridas S."/>
            <person name="Kuo A."/>
            <person name="Mondo S."/>
            <person name="Pangilinan J."/>
            <person name="Riley R."/>
            <person name="LaButti K."/>
            <person name="Andreopoulos B."/>
            <person name="Lipzen A."/>
            <person name="Chen C."/>
            <person name="Yan M."/>
            <person name="Daum C."/>
            <person name="Ng V."/>
            <person name="Clum A."/>
            <person name="Steindorff A."/>
            <person name="Ohm R.A."/>
            <person name="Martin F."/>
            <person name="Silar P."/>
            <person name="Natvig D.O."/>
            <person name="Lalanne C."/>
            <person name="Gautier V."/>
            <person name="Ament-Velasquez S.L."/>
            <person name="Kruys A."/>
            <person name="Hutchinson M.I."/>
            <person name="Powell A.J."/>
            <person name="Barry K."/>
            <person name="Miller A.N."/>
            <person name="Grigoriev I.V."/>
            <person name="Debuchy R."/>
            <person name="Gladieux P."/>
            <person name="Hiltunen Thoren M."/>
            <person name="Johannesson H."/>
        </authorList>
    </citation>
    <scope>NUCLEOTIDE SEQUENCE</scope>
    <source>
        <strain evidence="3">CBS 314.62</strain>
    </source>
</reference>
<keyword evidence="2" id="KW-1133">Transmembrane helix</keyword>